<accession>A0A941BGM2</accession>
<reference evidence="1 2" key="1">
    <citation type="submission" date="2021-04" db="EMBL/GenBank/DDBJ databases">
        <title>The genome sequence of Ideonella sp. 3Y2.</title>
        <authorList>
            <person name="Liu Y."/>
        </authorList>
    </citation>
    <scope>NUCLEOTIDE SEQUENCE [LARGE SCALE GENOMIC DNA]</scope>
    <source>
        <strain evidence="1 2">3Y2</strain>
    </source>
</reference>
<organism evidence="1 2">
    <name type="scientific">Ideonella alba</name>
    <dbReference type="NCBI Taxonomy" id="2824118"/>
    <lineage>
        <taxon>Bacteria</taxon>
        <taxon>Pseudomonadati</taxon>
        <taxon>Pseudomonadota</taxon>
        <taxon>Betaproteobacteria</taxon>
        <taxon>Burkholderiales</taxon>
        <taxon>Sphaerotilaceae</taxon>
        <taxon>Ideonella</taxon>
    </lineage>
</organism>
<name>A0A941BGM2_9BURK</name>
<evidence type="ECO:0000313" key="1">
    <source>
        <dbReference type="EMBL" id="MBQ0933166.1"/>
    </source>
</evidence>
<sequence length="47" mass="5332">MVEYLVVVSALVATLFIVEVDGRTGAQHLADMVRLFYRNLTYFLSLP</sequence>
<protein>
    <submittedName>
        <fullName evidence="1">Uncharacterized protein</fullName>
    </submittedName>
</protein>
<comment type="caution">
    <text evidence="1">The sequence shown here is derived from an EMBL/GenBank/DDBJ whole genome shotgun (WGS) entry which is preliminary data.</text>
</comment>
<dbReference type="RefSeq" id="WP_210856833.1">
    <property type="nucleotide sequence ID" value="NZ_JAGQDD010000024.1"/>
</dbReference>
<dbReference type="AlphaFoldDB" id="A0A941BGM2"/>
<gene>
    <name evidence="1" type="ORF">KAK03_22065</name>
</gene>
<dbReference type="EMBL" id="JAGQDD010000024">
    <property type="protein sequence ID" value="MBQ0933166.1"/>
    <property type="molecule type" value="Genomic_DNA"/>
</dbReference>
<keyword evidence="2" id="KW-1185">Reference proteome</keyword>
<evidence type="ECO:0000313" key="2">
    <source>
        <dbReference type="Proteomes" id="UP000676246"/>
    </source>
</evidence>
<dbReference type="Proteomes" id="UP000676246">
    <property type="component" value="Unassembled WGS sequence"/>
</dbReference>
<proteinExistence type="predicted"/>